<reference evidence="1 2" key="1">
    <citation type="journal article" date="2020" name="Front. Microbiol.">
        <title>Phenotypic and Genetic Characterization of the Cheese Ripening Yeast Geotrichum candidum.</title>
        <authorList>
            <person name="Perkins V."/>
            <person name="Vignola S."/>
            <person name="Lessard M.H."/>
            <person name="Plante P.L."/>
            <person name="Corbeil J."/>
            <person name="Dugat-Bony E."/>
            <person name="Frenette M."/>
            <person name="Labrie S."/>
        </authorList>
    </citation>
    <scope>NUCLEOTIDE SEQUENCE [LARGE SCALE GENOMIC DNA]</scope>
    <source>
        <strain evidence="1 2">LMA-1147</strain>
    </source>
</reference>
<comment type="caution">
    <text evidence="1">The sequence shown here is derived from an EMBL/GenBank/DDBJ whole genome shotgun (WGS) entry which is preliminary data.</text>
</comment>
<dbReference type="EMBL" id="QVQA01000176">
    <property type="protein sequence ID" value="KAF5094213.1"/>
    <property type="molecule type" value="Genomic_DNA"/>
</dbReference>
<dbReference type="Proteomes" id="UP000744676">
    <property type="component" value="Unassembled WGS sequence"/>
</dbReference>
<protein>
    <submittedName>
        <fullName evidence="1">Uncharacterized protein</fullName>
    </submittedName>
</protein>
<proteinExistence type="predicted"/>
<accession>A0ACB6V0N7</accession>
<evidence type="ECO:0000313" key="1">
    <source>
        <dbReference type="EMBL" id="KAF5094213.1"/>
    </source>
</evidence>
<organism evidence="1 2">
    <name type="scientific">Geotrichum galactomycetum</name>
    <dbReference type="NCBI Taxonomy" id="27317"/>
    <lineage>
        <taxon>Eukaryota</taxon>
        <taxon>Fungi</taxon>
        <taxon>Dikarya</taxon>
        <taxon>Ascomycota</taxon>
        <taxon>Saccharomycotina</taxon>
        <taxon>Dipodascomycetes</taxon>
        <taxon>Dipodascales</taxon>
        <taxon>Dipodascaceae</taxon>
        <taxon>Geotrichum</taxon>
    </lineage>
</organism>
<keyword evidence="2" id="KW-1185">Reference proteome</keyword>
<name>A0ACB6V0N7_9ASCO</name>
<evidence type="ECO:0000313" key="2">
    <source>
        <dbReference type="Proteomes" id="UP000744676"/>
    </source>
</evidence>
<gene>
    <name evidence="1" type="ORF">D0Z00_003654</name>
</gene>
<sequence>MVIGIDADQSEARPLLTENEIQDLSDDEEVAVLYHTKARNLRNGHGRSGFSVLIRFLAYSTVGILFILAFGLVFLPRTSLRRDYFRLHNTWLSEAELDRLLFESIDASQIRGWSKNYTRKSHLAGDGVDLAEWTQDKFTEYGWDSKIETYYTYLNRPVSSALTLLDPTDGDVKFRAKLEEDVLEEDPTTGHRNAVPVFHGYSARGNVTAKFVYANHGRKEDFDSLVEKGVEIEGKIVIVRYNAIYRGLKVKHAEEHGAVGVVMFSDPTDDGGVDFAHDIKPYPEGPARNPSSVQRGSVLYLSEGPGDPTTPGYASTIDAERKDPGELVPSIPSIPISYADAIHILKALNGYGPGPKDFKDSNWGGILEGVKYNVGPSELALNLFNDQDYEITPINNVIGKIEGIIPDEVIIVGNHRDSWIKGGAADPNSGSAVLLSIAKALGRLKTEHRWKPLRTIVLASWDGEEYALLGSTEWGEDHAKYLTAHALAYINLDVAVSGHNFKGSASPQLNSLLRDVTKRVTYPSSSGKKSQSVYDHWKQTSGAQISTLGSGSDYSVFLDHLGIPSLDFGFTGAKGDPVYHYHSNYDSFHWMDTFVDPDWELHATAARVMGLLTATLSENIVVDFKLEEYATVLSRGLNDILDKYSLESVSAIDASSNHDDHRGNHDHHRNHVDERHRKETPKELINRLQVKLNEFEHVGQRVDAYTAKLMDQYTTDYPWYKFPKKLVLLFRIHRVNLVLSKLERLFLFDQTTCHKEDEDDDKLTNRDKWFRHVLFAPDRYLGYGGAIFPGILEAFQDGDRAKLIKWLHISIHVVGAAVEKLSKV</sequence>